<keyword evidence="1" id="KW-0472">Membrane</keyword>
<sequence length="284" mass="29634">MGGGGSTTQKIRQNFNMESINKSIYEELNDTRTESVATQTNLQKISIVVGNNDGCPITAMQNIDATTQSSTQAMIDKSTEIKAKITNEMQAAASAAIEKTAQMGNLADLGLGGDTEMDIETNVRMKVSNIIENKITNLNINTAIAEQVSIQNQEIRVGNMRCVDGVGGINLSQNITAQVAAKAITDELVRSLAESEFVNKLAASADANATKKDGGIAEAAEGIGQGFANVAEGIGTGIGNVMGGGQMASAASACVLCIAILAALYFMMSPAGQGATKNFMKKRK</sequence>
<dbReference type="EMBL" id="JF974320">
    <property type="protein sequence ID" value="AET85023.1"/>
    <property type="molecule type" value="Genomic_DNA"/>
</dbReference>
<protein>
    <submittedName>
        <fullName evidence="2">Uncharacterized protein</fullName>
    </submittedName>
</protein>
<evidence type="ECO:0000256" key="1">
    <source>
        <dbReference type="SAM" id="Phobius"/>
    </source>
</evidence>
<name>G9E5V4_MPSP1</name>
<proteinExistence type="predicted"/>
<gene>
    <name evidence="2" type="ORF">MPXG_00225</name>
</gene>
<reference evidence="2 3" key="1">
    <citation type="submission" date="2010-12" db="EMBL/GenBank/DDBJ databases">
        <title>The Genome Sequence of Micromonas pusilla virus SP1.</title>
        <authorList>
            <consortium name="The Broad Institute Genome Sequencing Platform"/>
            <person name="Henn M.R."/>
            <person name="Suttle C."/>
            <person name="Winget D."/>
            <person name="Chan A."/>
            <person name="Levin J."/>
            <person name="Malboeuf C."/>
            <person name="Casali M."/>
            <person name="Russ C."/>
            <person name="Lennon N."/>
            <person name="Chapman S.B."/>
            <person name="Erlich R."/>
            <person name="Young S.K."/>
            <person name="Yandava C."/>
            <person name="Zeng Q."/>
            <person name="Alvarado L."/>
            <person name="Anderson S."/>
            <person name="Berlin A."/>
            <person name="Chen Z."/>
            <person name="Freedman E."/>
            <person name="Gellesch M."/>
            <person name="Goldberg J."/>
            <person name="Green L."/>
            <person name="Griggs A."/>
            <person name="Gujja S."/>
            <person name="Heilman E.R."/>
            <person name="Heiman D."/>
            <person name="Hollinger A."/>
            <person name="Howarth C."/>
            <person name="Larson L."/>
            <person name="Mehta T."/>
            <person name="Pearson M."/>
            <person name="Roberts A."/>
            <person name="Ryan E."/>
            <person name="Saif S."/>
            <person name="Shea T."/>
            <person name="Shenoy N."/>
            <person name="Sisk P."/>
            <person name="Stolte C."/>
            <person name="Sykes S."/>
            <person name="White J."/>
            <person name="Haas B."/>
            <person name="Nusbaum C."/>
            <person name="Birren B."/>
        </authorList>
    </citation>
    <scope>NUCLEOTIDE SEQUENCE [LARGE SCALE GENOMIC DNA]</scope>
    <source>
        <strain evidence="2 3">SP1</strain>
    </source>
</reference>
<keyword evidence="3" id="KW-1185">Reference proteome</keyword>
<accession>G9E5V4</accession>
<organism evidence="2 3">
    <name type="scientific">Micromonas pusilla virus SP1</name>
    <name type="common">MpV-SP1</name>
    <dbReference type="NCBI Taxonomy" id="373996"/>
    <lineage>
        <taxon>Viruses</taxon>
        <taxon>Varidnaviria</taxon>
        <taxon>Bamfordvirae</taxon>
        <taxon>Nucleocytoviricota</taxon>
        <taxon>Megaviricetes</taxon>
        <taxon>Algavirales</taxon>
        <taxon>Phycodnaviridae</taxon>
        <taxon>Prasinovirus</taxon>
        <taxon>Prasinovirus micromonas</taxon>
    </lineage>
</organism>
<feature type="transmembrane region" description="Helical" evidence="1">
    <location>
        <begin position="247"/>
        <end position="267"/>
    </location>
</feature>
<organismHost>
    <name type="scientific">Micromonas pusilla</name>
    <name type="common">Picoplanktonic green alga</name>
    <name type="synonym">Chromulina pusilla</name>
    <dbReference type="NCBI Taxonomy" id="38833"/>
</organismHost>
<dbReference type="Proteomes" id="UP000232710">
    <property type="component" value="Segment"/>
</dbReference>
<keyword evidence="1" id="KW-1133">Transmembrane helix</keyword>
<keyword evidence="1" id="KW-0812">Transmembrane</keyword>
<evidence type="ECO:0000313" key="3">
    <source>
        <dbReference type="Proteomes" id="UP000232710"/>
    </source>
</evidence>
<evidence type="ECO:0000313" key="2">
    <source>
        <dbReference type="EMBL" id="AET85023.1"/>
    </source>
</evidence>